<sequence length="169" mass="18734">MVERGLPKPQTRVRFPSPASAFSVTGMVVPQDTVVGRTDGGSFLERMLDRRTKQTAATATGVIAYADPTEVKWFRFWVPFEKKKNRLAEEDSLSFQQKGKNLLPVDPAAARVRLVRSFGTQQQRGIGSSLAKKMLGGARGGRTSFREKSAFWARLLSLNSKKMATLQSL</sequence>
<keyword evidence="2" id="KW-1185">Reference proteome</keyword>
<reference evidence="1" key="1">
    <citation type="submission" date="2021-02" db="EMBL/GenBank/DDBJ databases">
        <authorList>
            <person name="Cremers G."/>
            <person name="Picone N."/>
        </authorList>
    </citation>
    <scope>NUCLEOTIDE SEQUENCE</scope>
    <source>
        <strain evidence="1">PQ17</strain>
    </source>
</reference>
<evidence type="ECO:0000313" key="1">
    <source>
        <dbReference type="EMBL" id="CAF0692936.1"/>
    </source>
</evidence>
<dbReference type="Proteomes" id="UP000663859">
    <property type="component" value="Unassembled WGS sequence"/>
</dbReference>
<comment type="caution">
    <text evidence="1">The sequence shown here is derived from an EMBL/GenBank/DDBJ whole genome shotgun (WGS) entry which is preliminary data.</text>
</comment>
<accession>A0A8J2BML1</accession>
<dbReference type="AlphaFoldDB" id="A0A8J2BML1"/>
<gene>
    <name evidence="1" type="ORF">MPNT_130016</name>
</gene>
<dbReference type="EMBL" id="CAJNOB010000005">
    <property type="protein sequence ID" value="CAF0692936.1"/>
    <property type="molecule type" value="Genomic_DNA"/>
</dbReference>
<evidence type="ECO:0000313" key="2">
    <source>
        <dbReference type="Proteomes" id="UP000663859"/>
    </source>
</evidence>
<name>A0A8J2BML1_9BACT</name>
<proteinExistence type="predicted"/>
<protein>
    <submittedName>
        <fullName evidence="1">Uncharacterized protein</fullName>
    </submittedName>
</protein>
<organism evidence="1 2">
    <name type="scientific">Candidatus Methylacidithermus pantelleriae</name>
    <dbReference type="NCBI Taxonomy" id="2744239"/>
    <lineage>
        <taxon>Bacteria</taxon>
        <taxon>Pseudomonadati</taxon>
        <taxon>Verrucomicrobiota</taxon>
        <taxon>Methylacidiphilae</taxon>
        <taxon>Methylacidiphilales</taxon>
        <taxon>Methylacidiphilaceae</taxon>
        <taxon>Candidatus Methylacidithermus</taxon>
    </lineage>
</organism>